<feature type="domain" description="Uracil-DNA glycosylase-like" evidence="1">
    <location>
        <begin position="9"/>
        <end position="153"/>
    </location>
</feature>
<dbReference type="OrthoDB" id="9799921at2"/>
<evidence type="ECO:0000313" key="3">
    <source>
        <dbReference type="Proteomes" id="UP000199354"/>
    </source>
</evidence>
<dbReference type="InterPro" id="IPR005122">
    <property type="entry name" value="Uracil-DNA_glycosylase-like"/>
</dbReference>
<gene>
    <name evidence="2" type="ORF">SAMN02927903_00664</name>
</gene>
<dbReference type="SUPFAM" id="SSF52141">
    <property type="entry name" value="Uracil-DNA glycosylase-like"/>
    <property type="match status" value="1"/>
</dbReference>
<dbReference type="Proteomes" id="UP000199354">
    <property type="component" value="Unassembled WGS sequence"/>
</dbReference>
<dbReference type="InterPro" id="IPR026353">
    <property type="entry name" value="Hypoxan-DNA_Glyclase"/>
</dbReference>
<proteinExistence type="predicted"/>
<dbReference type="NCBIfam" id="TIGR04274">
    <property type="entry name" value="hypoxanDNAglyco"/>
    <property type="match status" value="1"/>
</dbReference>
<dbReference type="Pfam" id="PF03167">
    <property type="entry name" value="UDG"/>
    <property type="match status" value="1"/>
</dbReference>
<dbReference type="AlphaFoldDB" id="A0A1G5CWG6"/>
<sequence length="162" mass="18160">MIASFAPILPAAPKILILGTMPGAVSLAEQQYYAHKQNHFWKILFAVLAEVPVPDSYAERLELLHGHGIALWDVLEYCERQGSLDSNIRNPKENDILGLLEKHPSITDIVFNGQQSHKFFTRAFGQITGVALHVMPSTSPAHTMKFEDKRAAWSQVIRRSTI</sequence>
<dbReference type="EMBL" id="FMVF01000003">
    <property type="protein sequence ID" value="SCY06734.1"/>
    <property type="molecule type" value="Genomic_DNA"/>
</dbReference>
<evidence type="ECO:0000259" key="1">
    <source>
        <dbReference type="Pfam" id="PF03167"/>
    </source>
</evidence>
<organism evidence="2 3">
    <name type="scientific">Flavobacterium caeni</name>
    <dbReference type="NCBI Taxonomy" id="490189"/>
    <lineage>
        <taxon>Bacteria</taxon>
        <taxon>Pseudomonadati</taxon>
        <taxon>Bacteroidota</taxon>
        <taxon>Flavobacteriia</taxon>
        <taxon>Flavobacteriales</taxon>
        <taxon>Flavobacteriaceae</taxon>
        <taxon>Flavobacterium</taxon>
    </lineage>
</organism>
<dbReference type="STRING" id="490189.SAMN02927903_00664"/>
<keyword evidence="3" id="KW-1185">Reference proteome</keyword>
<reference evidence="2 3" key="1">
    <citation type="submission" date="2016-10" db="EMBL/GenBank/DDBJ databases">
        <authorList>
            <person name="de Groot N.N."/>
        </authorList>
    </citation>
    <scope>NUCLEOTIDE SEQUENCE [LARGE SCALE GENOMIC DNA]</scope>
    <source>
        <strain evidence="2 3">CGMCC 1.7031</strain>
    </source>
</reference>
<evidence type="ECO:0000313" key="2">
    <source>
        <dbReference type="EMBL" id="SCY06734.1"/>
    </source>
</evidence>
<dbReference type="RefSeq" id="WP_091140896.1">
    <property type="nucleotide sequence ID" value="NZ_FMVF01000003.1"/>
</dbReference>
<accession>A0A1G5CWG6</accession>
<protein>
    <submittedName>
        <fullName evidence="2">G/U mismatch-specific uracil-DNA glycosylase</fullName>
    </submittedName>
</protein>
<dbReference type="Gene3D" id="3.40.470.10">
    <property type="entry name" value="Uracil-DNA glycosylase-like domain"/>
    <property type="match status" value="1"/>
</dbReference>
<dbReference type="CDD" id="cd10032">
    <property type="entry name" value="UDG-F6_HDG"/>
    <property type="match status" value="1"/>
</dbReference>
<name>A0A1G5CWG6_9FLAO</name>
<dbReference type="InterPro" id="IPR036895">
    <property type="entry name" value="Uracil-DNA_glycosylase-like_sf"/>
</dbReference>